<sequence>MEMDDVSHVYRWMRMLAEQKVALQVAGKRKGERPKDRKSRGQLIHEFMLRYVSTTMMHRKKDRYMIHQSWVAAPYPPSIAPLGSLKKLYLKDLYLETHHRGFYALLRVATPSVTMTAVMAIMEDEKDDGVVFQLYQQEDEDHQPDEEAVQMQRVCVVKEPYFKVMNDGGYGLRVDHLSDVIWLPPDDERIPLGWRARISEFEKTAETLKAGKLNTAVESYTSALHRSIAFEMSQILKLNRYLAYLKASVL</sequence>
<dbReference type="Proteomes" id="UP001166286">
    <property type="component" value="Unassembled WGS sequence"/>
</dbReference>
<reference evidence="1" key="1">
    <citation type="submission" date="2023-03" db="EMBL/GenBank/DDBJ databases">
        <title>Complete genome of Cladonia borealis.</title>
        <authorList>
            <person name="Park H."/>
        </authorList>
    </citation>
    <scope>NUCLEOTIDE SEQUENCE</scope>
    <source>
        <strain evidence="1">ANT050790</strain>
    </source>
</reference>
<evidence type="ECO:0000313" key="1">
    <source>
        <dbReference type="EMBL" id="KAK0506843.1"/>
    </source>
</evidence>
<dbReference type="PANTHER" id="PTHR47643">
    <property type="entry name" value="TPR DOMAIN PROTEIN (AFU_ORTHOLOGUE AFUA_5G12710)"/>
    <property type="match status" value="1"/>
</dbReference>
<accession>A0AA39QSD7</accession>
<comment type="caution">
    <text evidence="1">The sequence shown here is derived from an EMBL/GenBank/DDBJ whole genome shotgun (WGS) entry which is preliminary data.</text>
</comment>
<protein>
    <submittedName>
        <fullName evidence="1">Uncharacterized protein</fullName>
    </submittedName>
</protein>
<organism evidence="1 2">
    <name type="scientific">Cladonia borealis</name>
    <dbReference type="NCBI Taxonomy" id="184061"/>
    <lineage>
        <taxon>Eukaryota</taxon>
        <taxon>Fungi</taxon>
        <taxon>Dikarya</taxon>
        <taxon>Ascomycota</taxon>
        <taxon>Pezizomycotina</taxon>
        <taxon>Lecanoromycetes</taxon>
        <taxon>OSLEUM clade</taxon>
        <taxon>Lecanoromycetidae</taxon>
        <taxon>Lecanorales</taxon>
        <taxon>Lecanorineae</taxon>
        <taxon>Cladoniaceae</taxon>
        <taxon>Cladonia</taxon>
    </lineage>
</organism>
<name>A0AA39QSD7_9LECA</name>
<proteinExistence type="predicted"/>
<evidence type="ECO:0000313" key="2">
    <source>
        <dbReference type="Proteomes" id="UP001166286"/>
    </source>
</evidence>
<dbReference type="EMBL" id="JAFEKC020000028">
    <property type="protein sequence ID" value="KAK0506843.1"/>
    <property type="molecule type" value="Genomic_DNA"/>
</dbReference>
<dbReference type="AlphaFoldDB" id="A0AA39QSD7"/>
<keyword evidence="2" id="KW-1185">Reference proteome</keyword>
<dbReference type="InterPro" id="IPR053209">
    <property type="entry name" value="Gramillin-biosynth_MTr"/>
</dbReference>
<gene>
    <name evidence="1" type="ORF">JMJ35_010732</name>
</gene>
<dbReference type="PANTHER" id="PTHR47643:SF2">
    <property type="entry name" value="TPR DOMAIN PROTEIN (AFU_ORTHOLOGUE AFUA_5G12710)"/>
    <property type="match status" value="1"/>
</dbReference>